<evidence type="ECO:0000313" key="6">
    <source>
        <dbReference type="Proteomes" id="UP000507245"/>
    </source>
</evidence>
<dbReference type="Proteomes" id="UP000507245">
    <property type="component" value="Unassembled WGS sequence"/>
</dbReference>
<organism evidence="4 6">
    <name type="scientific">Prunus armeniaca</name>
    <name type="common">Apricot</name>
    <name type="synonym">Armeniaca vulgaris</name>
    <dbReference type="NCBI Taxonomy" id="36596"/>
    <lineage>
        <taxon>Eukaryota</taxon>
        <taxon>Viridiplantae</taxon>
        <taxon>Streptophyta</taxon>
        <taxon>Embryophyta</taxon>
        <taxon>Tracheophyta</taxon>
        <taxon>Spermatophyta</taxon>
        <taxon>Magnoliopsida</taxon>
        <taxon>eudicotyledons</taxon>
        <taxon>Gunneridae</taxon>
        <taxon>Pentapetalae</taxon>
        <taxon>rosids</taxon>
        <taxon>fabids</taxon>
        <taxon>Rosales</taxon>
        <taxon>Rosaceae</taxon>
        <taxon>Amygdaloideae</taxon>
        <taxon>Amygdaleae</taxon>
        <taxon>Prunus</taxon>
    </lineage>
</organism>
<reference evidence="4 5" key="2">
    <citation type="submission" date="2020-05" db="EMBL/GenBank/DDBJ databases">
        <authorList>
            <person name="Campoy J."/>
            <person name="Schneeberger K."/>
            <person name="Spophaly S."/>
        </authorList>
    </citation>
    <scope>NUCLEOTIDE SEQUENCE [LARGE SCALE GENOMIC DNA]</scope>
    <source>
        <strain evidence="4">PruArmRojPasFocal</strain>
    </source>
</reference>
<feature type="domain" description="Reverse transcriptase" evidence="2">
    <location>
        <begin position="341"/>
        <end position="623"/>
    </location>
</feature>
<dbReference type="SUPFAM" id="SSF56219">
    <property type="entry name" value="DNase I-like"/>
    <property type="match status" value="1"/>
</dbReference>
<dbReference type="PANTHER" id="PTHR46890:SF48">
    <property type="entry name" value="RNA-DIRECTED DNA POLYMERASE"/>
    <property type="match status" value="1"/>
</dbReference>
<evidence type="ECO:0000259" key="2">
    <source>
        <dbReference type="PROSITE" id="PS50878"/>
    </source>
</evidence>
<dbReference type="SUPFAM" id="SSF56672">
    <property type="entry name" value="DNA/RNA polymerases"/>
    <property type="match status" value="1"/>
</dbReference>
<dbReference type="Proteomes" id="UP000507222">
    <property type="component" value="Unassembled WGS sequence"/>
</dbReference>
<dbReference type="InterPro" id="IPR036691">
    <property type="entry name" value="Endo/exonu/phosph_ase_sf"/>
</dbReference>
<accession>A0A6J5WAQ9</accession>
<gene>
    <name evidence="3" type="ORF">CURHAP_LOCUS11823</name>
    <name evidence="4" type="ORF">ORAREDHAP_LOCUS11465</name>
</gene>
<dbReference type="InterPro" id="IPR043502">
    <property type="entry name" value="DNA/RNA_pol_sf"/>
</dbReference>
<evidence type="ECO:0000256" key="1">
    <source>
        <dbReference type="SAM" id="MobiDB-lite"/>
    </source>
</evidence>
<feature type="region of interest" description="Disordered" evidence="1">
    <location>
        <begin position="1"/>
        <end position="21"/>
    </location>
</feature>
<dbReference type="Gene3D" id="3.60.10.10">
    <property type="entry name" value="Endonuclease/exonuclease/phosphatase"/>
    <property type="match status" value="1"/>
</dbReference>
<dbReference type="AlphaFoldDB" id="A0A6J5WAQ9"/>
<dbReference type="EMBL" id="CAEKKB010000002">
    <property type="protein sequence ID" value="CAB4298746.1"/>
    <property type="molecule type" value="Genomic_DNA"/>
</dbReference>
<sequence>MGDFNDILDSSEKQGGNNRTERSMHDFRSFVADSQLLDLGFVGYPFTWRNRRQEGGIQERLDRGLGSTLWLQHYLEATVFHQAVEGSDHSMLLLQTHVVKKRKKGRFIYDLRWGGHEGCKDVVVHRWAKELRGSKCDQVHGKLIWFQKGLLDWKRREWRNSQVCIDALRTELRAEYQKTVFDSSTVKELEFKLLSALKEEEIYWKLKSRVQWLTEGDKNTKFFHTTTLARRRRNLMKGLEDEFGQWQDDTQDMKRIAFEYFSKIFTTDRPTQIVEITECVTRKVQPQQNASLIKPVSDTEIVEAVKALHPTKSPGPDGFTGSFYQHYWEVIGADVIMAVKSFFETGRMSREINRTFIFLIPKSENPTKITQWRPIALCNFLYKIISKVLTNRLKQVLPSVVSLNQSAFVQDRMIMDNILIVHEILHSMKSHKGKGNHNVALKLNMAKAYDRVEWSFLEEMLHALGFDFRFSQWIMECIGTVSYNILVNGKPTGHILPTRGIWQRDPLSPFLFLICAEGLTAMIHKAEARRSLQGFRFCATGVSVSHLFFADDAVLFCKAEEAEVVCLKRILSTYESGSGQRINLDKSSALFSPKCPDYLRQQLVDILGVQEKEGFGRYLGLQADFGASKKAVFEGVRKRLSTKLLGWSEHSYLRQARKF</sequence>
<evidence type="ECO:0000313" key="3">
    <source>
        <dbReference type="EMBL" id="CAB4268374.1"/>
    </source>
</evidence>
<dbReference type="PROSITE" id="PS50878">
    <property type="entry name" value="RT_POL"/>
    <property type="match status" value="1"/>
</dbReference>
<evidence type="ECO:0000313" key="5">
    <source>
        <dbReference type="Proteomes" id="UP000507222"/>
    </source>
</evidence>
<dbReference type="InterPro" id="IPR000477">
    <property type="entry name" value="RT_dom"/>
</dbReference>
<dbReference type="EMBL" id="CAEKDK010000002">
    <property type="protein sequence ID" value="CAB4268374.1"/>
    <property type="molecule type" value="Genomic_DNA"/>
</dbReference>
<dbReference type="CDD" id="cd01650">
    <property type="entry name" value="RT_nLTR_like"/>
    <property type="match status" value="1"/>
</dbReference>
<dbReference type="OrthoDB" id="1736385at2759"/>
<evidence type="ECO:0000313" key="4">
    <source>
        <dbReference type="EMBL" id="CAB4298746.1"/>
    </source>
</evidence>
<dbReference type="PANTHER" id="PTHR46890">
    <property type="entry name" value="NON-LTR RETROLELEMENT REVERSE TRANSCRIPTASE-LIKE PROTEIN-RELATED"/>
    <property type="match status" value="1"/>
</dbReference>
<proteinExistence type="predicted"/>
<dbReference type="Pfam" id="PF00078">
    <property type="entry name" value="RVT_1"/>
    <property type="match status" value="1"/>
</dbReference>
<name>A0A6J5WAQ9_PRUAR</name>
<keyword evidence="6" id="KW-1185">Reference proteome</keyword>
<protein>
    <recommendedName>
        <fullName evidence="2">Reverse transcriptase domain-containing protein</fullName>
    </recommendedName>
</protein>
<reference evidence="6" key="1">
    <citation type="journal article" date="2020" name="Genome Biol.">
        <title>Gamete binning: chromosome-level and haplotype-resolved genome assembly enabled by high-throughput single-cell sequencing of gamete genomes.</title>
        <authorList>
            <person name="Campoy J.A."/>
            <person name="Sun H."/>
            <person name="Goel M."/>
            <person name="Jiao W.-B."/>
            <person name="Folz-Donahue K."/>
            <person name="Wang N."/>
            <person name="Rubio M."/>
            <person name="Liu C."/>
            <person name="Kukat C."/>
            <person name="Ruiz D."/>
            <person name="Huettel B."/>
            <person name="Schneeberger K."/>
        </authorList>
    </citation>
    <scope>NUCLEOTIDE SEQUENCE [LARGE SCALE GENOMIC DNA]</scope>
    <source>
        <strain evidence="6">cv. Rojo Pasion</strain>
    </source>
</reference>
<dbReference type="InterPro" id="IPR052343">
    <property type="entry name" value="Retrotransposon-Effector_Assoc"/>
</dbReference>